<dbReference type="Gene3D" id="1.10.3730.20">
    <property type="match status" value="2"/>
</dbReference>
<protein>
    <submittedName>
        <fullName evidence="3">DMT family transporter</fullName>
    </submittedName>
</protein>
<dbReference type="RefSeq" id="WP_379140192.1">
    <property type="nucleotide sequence ID" value="NZ_JBHUEN010000010.1"/>
</dbReference>
<feature type="transmembrane region" description="Helical" evidence="1">
    <location>
        <begin position="37"/>
        <end position="56"/>
    </location>
</feature>
<dbReference type="InterPro" id="IPR037185">
    <property type="entry name" value="EmrE-like"/>
</dbReference>
<reference evidence="4" key="1">
    <citation type="journal article" date="2019" name="Int. J. Syst. Evol. Microbiol.">
        <title>The Global Catalogue of Microorganisms (GCM) 10K type strain sequencing project: providing services to taxonomists for standard genome sequencing and annotation.</title>
        <authorList>
            <consortium name="The Broad Institute Genomics Platform"/>
            <consortium name="The Broad Institute Genome Sequencing Center for Infectious Disease"/>
            <person name="Wu L."/>
            <person name="Ma J."/>
        </authorList>
    </citation>
    <scope>NUCLEOTIDE SEQUENCE [LARGE SCALE GENOMIC DNA]</scope>
    <source>
        <strain evidence="4">CCUG 56029</strain>
    </source>
</reference>
<feature type="transmembrane region" description="Helical" evidence="1">
    <location>
        <begin position="208"/>
        <end position="229"/>
    </location>
</feature>
<name>A0ABW4R3P1_9RHOB</name>
<dbReference type="Pfam" id="PF00892">
    <property type="entry name" value="EamA"/>
    <property type="match status" value="2"/>
</dbReference>
<dbReference type="PANTHER" id="PTHR22911">
    <property type="entry name" value="ACYL-MALONYL CONDENSING ENZYME-RELATED"/>
    <property type="match status" value="1"/>
</dbReference>
<keyword evidence="1" id="KW-0812">Transmembrane</keyword>
<feature type="transmembrane region" description="Helical" evidence="1">
    <location>
        <begin position="126"/>
        <end position="143"/>
    </location>
</feature>
<feature type="domain" description="EamA" evidence="2">
    <location>
        <begin position="150"/>
        <end position="278"/>
    </location>
</feature>
<evidence type="ECO:0000313" key="4">
    <source>
        <dbReference type="Proteomes" id="UP001597213"/>
    </source>
</evidence>
<feature type="transmembrane region" description="Helical" evidence="1">
    <location>
        <begin position="236"/>
        <end position="256"/>
    </location>
</feature>
<feature type="transmembrane region" description="Helical" evidence="1">
    <location>
        <begin position="96"/>
        <end position="114"/>
    </location>
</feature>
<dbReference type="InterPro" id="IPR000620">
    <property type="entry name" value="EamA_dom"/>
</dbReference>
<feature type="domain" description="EamA" evidence="2">
    <location>
        <begin position="8"/>
        <end position="140"/>
    </location>
</feature>
<dbReference type="PANTHER" id="PTHR22911:SF135">
    <property type="entry name" value="BLR4310 PROTEIN"/>
    <property type="match status" value="1"/>
</dbReference>
<evidence type="ECO:0000259" key="2">
    <source>
        <dbReference type="Pfam" id="PF00892"/>
    </source>
</evidence>
<dbReference type="EMBL" id="JBHUEN010000010">
    <property type="protein sequence ID" value="MFD1880824.1"/>
    <property type="molecule type" value="Genomic_DNA"/>
</dbReference>
<evidence type="ECO:0000256" key="1">
    <source>
        <dbReference type="SAM" id="Phobius"/>
    </source>
</evidence>
<dbReference type="SUPFAM" id="SSF103481">
    <property type="entry name" value="Multidrug resistance efflux transporter EmrE"/>
    <property type="match status" value="2"/>
</dbReference>
<feature type="transmembrane region" description="Helical" evidence="1">
    <location>
        <begin position="262"/>
        <end position="280"/>
    </location>
</feature>
<sequence>MQLGPNVKGAGFALASMALYSTHDAIIKALGSRYPSYQVLFFAALFTFPLLTVLLVRTGSGIDLRPRAPGWLTGRVICMITSGVCGFYAFSHLPMAQVYSILFATPLLITMLSIPILGERVGVHRWMAVAVGLVGVLIVLRPGQAQLVLAHLAALGGAIAGSTNAVITRKLGGSERTVVLMLYPMLGNFLVTGGMLTLGYTPMTLGDLGLAAIISTLSLVAGFLFIAAYRHGEASVVAPMQYSQIIWAAIFGWLLFNESLDLNTIVGASVIIASGLYIVWRESTGRSATRPVSETRMSAETAVSPKPSLLQRLLHPRRRGQVPAVSEGDGR</sequence>
<organism evidence="3 4">
    <name type="scientific">Paracoccus pacificus</name>
    <dbReference type="NCBI Taxonomy" id="1463598"/>
    <lineage>
        <taxon>Bacteria</taxon>
        <taxon>Pseudomonadati</taxon>
        <taxon>Pseudomonadota</taxon>
        <taxon>Alphaproteobacteria</taxon>
        <taxon>Rhodobacterales</taxon>
        <taxon>Paracoccaceae</taxon>
        <taxon>Paracoccus</taxon>
    </lineage>
</organism>
<keyword evidence="4" id="KW-1185">Reference proteome</keyword>
<feature type="transmembrane region" description="Helical" evidence="1">
    <location>
        <begin position="149"/>
        <end position="167"/>
    </location>
</feature>
<proteinExistence type="predicted"/>
<comment type="caution">
    <text evidence="3">The sequence shown here is derived from an EMBL/GenBank/DDBJ whole genome shotgun (WGS) entry which is preliminary data.</text>
</comment>
<evidence type="ECO:0000313" key="3">
    <source>
        <dbReference type="EMBL" id="MFD1880824.1"/>
    </source>
</evidence>
<accession>A0ABW4R3P1</accession>
<feature type="transmembrane region" description="Helical" evidence="1">
    <location>
        <begin position="179"/>
        <end position="202"/>
    </location>
</feature>
<keyword evidence="1" id="KW-0472">Membrane</keyword>
<feature type="transmembrane region" description="Helical" evidence="1">
    <location>
        <begin position="68"/>
        <end position="90"/>
    </location>
</feature>
<keyword evidence="1" id="KW-1133">Transmembrane helix</keyword>
<dbReference type="Proteomes" id="UP001597213">
    <property type="component" value="Unassembled WGS sequence"/>
</dbReference>
<gene>
    <name evidence="3" type="ORF">ACFSCT_03735</name>
</gene>